<dbReference type="Proteomes" id="UP000000935">
    <property type="component" value="Plasmid pBM700"/>
</dbReference>
<dbReference type="KEGG" id="bmq:BMQ_pBM70111"/>
<organism evidence="2 3">
    <name type="scientific">Priestia megaterium (strain ATCC 12872 / QMB1551)</name>
    <name type="common">Bacillus megaterium</name>
    <dbReference type="NCBI Taxonomy" id="545693"/>
    <lineage>
        <taxon>Bacteria</taxon>
        <taxon>Bacillati</taxon>
        <taxon>Bacillota</taxon>
        <taxon>Bacilli</taxon>
        <taxon>Bacillales</taxon>
        <taxon>Bacillaceae</taxon>
        <taxon>Priestia</taxon>
    </lineage>
</organism>
<evidence type="ECO:0000256" key="1">
    <source>
        <dbReference type="SAM" id="Phobius"/>
    </source>
</evidence>
<accession>D5E4C8</accession>
<dbReference type="AlphaFoldDB" id="D5E4C8"/>
<name>D5E4C8_PRIM1</name>
<feature type="transmembrane region" description="Helical" evidence="1">
    <location>
        <begin position="7"/>
        <end position="26"/>
    </location>
</feature>
<keyword evidence="1" id="KW-1133">Transmembrane helix</keyword>
<keyword evidence="3" id="KW-1185">Reference proteome</keyword>
<gene>
    <name evidence="2" type="ordered locus">BMQ_pBM70111</name>
</gene>
<sequence length="104" mass="12218">MSTFSKIIPSILILLYIVIFFLDISYHYGVPYLYSFFLFLFLSLISLLLCLLIWFKNKRSLFLIFAGVSLLQLIFTVFVYLLPEAGTKPLIYEKVIKKEDFSNK</sequence>
<feature type="transmembrane region" description="Helical" evidence="1">
    <location>
        <begin position="61"/>
        <end position="82"/>
    </location>
</feature>
<dbReference type="HOGENOM" id="CLU_2244554_0_0_9"/>
<protein>
    <submittedName>
        <fullName evidence="2">Uncharacterized protein</fullName>
    </submittedName>
</protein>
<reference evidence="2 3" key="1">
    <citation type="journal article" date="2011" name="J. Bacteriol.">
        <title>Genome sequences of the biotechnologically important Bacillus megaterium strains QM B1551 and DSM319.</title>
        <authorList>
            <person name="Eppinger M."/>
            <person name="Bunk B."/>
            <person name="Johns M.A."/>
            <person name="Edirisinghe J.N."/>
            <person name="Kutumbaka K.K."/>
            <person name="Koenig S.S."/>
            <person name="Huot Creasy H."/>
            <person name="Rosovitz M.J."/>
            <person name="Riley D.R."/>
            <person name="Daugherty S."/>
            <person name="Martin M."/>
            <person name="Elbourne L.D."/>
            <person name="Paulsen I."/>
            <person name="Biedendieck R."/>
            <person name="Braun C."/>
            <person name="Grayburn S."/>
            <person name="Dhingra S."/>
            <person name="Lukyanchuk V."/>
            <person name="Ball B."/>
            <person name="Ul-Qamar R."/>
            <person name="Seibel J."/>
            <person name="Bremer E."/>
            <person name="Jahn D."/>
            <person name="Ravel J."/>
            <person name="Vary P.S."/>
        </authorList>
    </citation>
    <scope>NUCLEOTIDE SEQUENCE [LARGE SCALE GENOMIC DNA]</scope>
    <source>
        <strain evidence="3">ATCC 12872 / QMB1551</strain>
        <plasmid evidence="2">pBM700</plasmid>
    </source>
</reference>
<feature type="transmembrane region" description="Helical" evidence="1">
    <location>
        <begin position="32"/>
        <end position="54"/>
    </location>
</feature>
<geneLocation type="plasmid" evidence="2 3">
    <name>pBM700</name>
</geneLocation>
<dbReference type="EMBL" id="CP001990">
    <property type="protein sequence ID" value="ADE72653.1"/>
    <property type="molecule type" value="Genomic_DNA"/>
</dbReference>
<keyword evidence="2" id="KW-0614">Plasmid</keyword>
<evidence type="ECO:0000313" key="2">
    <source>
        <dbReference type="EMBL" id="ADE72653.1"/>
    </source>
</evidence>
<evidence type="ECO:0000313" key="3">
    <source>
        <dbReference type="Proteomes" id="UP000000935"/>
    </source>
</evidence>
<proteinExistence type="predicted"/>
<keyword evidence="1" id="KW-0472">Membrane</keyword>
<keyword evidence="1" id="KW-0812">Transmembrane</keyword>